<sequence length="23" mass="2777">MFSKAKIFCQRMKMFLKTTNVSH</sequence>
<dbReference type="EMBL" id="SEYY01000271">
    <property type="protein sequence ID" value="KAB7507655.1"/>
    <property type="molecule type" value="Genomic_DNA"/>
</dbReference>
<accession>A0A5N5TNA6</accession>
<reference evidence="1 2" key="1">
    <citation type="journal article" date="2019" name="PLoS Biol.">
        <title>Sex chromosomes control vertical transmission of feminizing Wolbachia symbionts in an isopod.</title>
        <authorList>
            <person name="Becking T."/>
            <person name="Chebbi M.A."/>
            <person name="Giraud I."/>
            <person name="Moumen B."/>
            <person name="Laverre T."/>
            <person name="Caubet Y."/>
            <person name="Peccoud J."/>
            <person name="Gilbert C."/>
            <person name="Cordaux R."/>
        </authorList>
    </citation>
    <scope>NUCLEOTIDE SEQUENCE [LARGE SCALE GENOMIC DNA]</scope>
    <source>
        <strain evidence="1">ANa2</strain>
        <tissue evidence="1">Whole body excluding digestive tract and cuticle</tissue>
    </source>
</reference>
<evidence type="ECO:0000313" key="2">
    <source>
        <dbReference type="Proteomes" id="UP000326759"/>
    </source>
</evidence>
<keyword evidence="2" id="KW-1185">Reference proteome</keyword>
<comment type="caution">
    <text evidence="1">The sequence shown here is derived from an EMBL/GenBank/DDBJ whole genome shotgun (WGS) entry which is preliminary data.</text>
</comment>
<dbReference type="Proteomes" id="UP000326759">
    <property type="component" value="Unassembled WGS sequence"/>
</dbReference>
<organism evidence="1 2">
    <name type="scientific">Armadillidium nasatum</name>
    <dbReference type="NCBI Taxonomy" id="96803"/>
    <lineage>
        <taxon>Eukaryota</taxon>
        <taxon>Metazoa</taxon>
        <taxon>Ecdysozoa</taxon>
        <taxon>Arthropoda</taxon>
        <taxon>Crustacea</taxon>
        <taxon>Multicrustacea</taxon>
        <taxon>Malacostraca</taxon>
        <taxon>Eumalacostraca</taxon>
        <taxon>Peracarida</taxon>
        <taxon>Isopoda</taxon>
        <taxon>Oniscidea</taxon>
        <taxon>Crinocheta</taxon>
        <taxon>Armadillidiidae</taxon>
        <taxon>Armadillidium</taxon>
    </lineage>
</organism>
<dbReference type="AlphaFoldDB" id="A0A5N5TNA6"/>
<name>A0A5N5TNA6_9CRUS</name>
<gene>
    <name evidence="1" type="ORF">Anas_03567</name>
</gene>
<evidence type="ECO:0000313" key="1">
    <source>
        <dbReference type="EMBL" id="KAB7507655.1"/>
    </source>
</evidence>
<proteinExistence type="predicted"/>
<protein>
    <submittedName>
        <fullName evidence="1">Uncharacterized protein</fullName>
    </submittedName>
</protein>